<evidence type="ECO:0000256" key="4">
    <source>
        <dbReference type="SAM" id="MobiDB-lite"/>
    </source>
</evidence>
<evidence type="ECO:0000256" key="2">
    <source>
        <dbReference type="ARBA" id="ARBA00023125"/>
    </source>
</evidence>
<keyword evidence="7" id="KW-1185">Reference proteome</keyword>
<feature type="region of interest" description="Disordered" evidence="4">
    <location>
        <begin position="1"/>
        <end position="25"/>
    </location>
</feature>
<feature type="region of interest" description="Disordered" evidence="4">
    <location>
        <begin position="147"/>
        <end position="179"/>
    </location>
</feature>
<feature type="domain" description="HTH lacI-type" evidence="5">
    <location>
        <begin position="27"/>
        <end position="80"/>
    </location>
</feature>
<dbReference type="Proteomes" id="UP000581769">
    <property type="component" value="Unassembled WGS sequence"/>
</dbReference>
<dbReference type="InterPro" id="IPR028082">
    <property type="entry name" value="Peripla_BP_I"/>
</dbReference>
<dbReference type="InterPro" id="IPR010982">
    <property type="entry name" value="Lambda_DNA-bd_dom_sf"/>
</dbReference>
<protein>
    <submittedName>
        <fullName evidence="6">DNA-binding LacI/PurR family transcriptional regulator</fullName>
    </submittedName>
</protein>
<organism evidence="6 7">
    <name type="scientific">Amycolatopsis jiangsuensis</name>
    <dbReference type="NCBI Taxonomy" id="1181879"/>
    <lineage>
        <taxon>Bacteria</taxon>
        <taxon>Bacillati</taxon>
        <taxon>Actinomycetota</taxon>
        <taxon>Actinomycetes</taxon>
        <taxon>Pseudonocardiales</taxon>
        <taxon>Pseudonocardiaceae</taxon>
        <taxon>Amycolatopsis</taxon>
    </lineage>
</organism>
<feature type="compositionally biased region" description="Pro residues" evidence="4">
    <location>
        <begin position="154"/>
        <end position="165"/>
    </location>
</feature>
<dbReference type="Gene3D" id="3.40.50.2300">
    <property type="match status" value="1"/>
</dbReference>
<proteinExistence type="predicted"/>
<dbReference type="InterPro" id="IPR000843">
    <property type="entry name" value="HTH_LacI"/>
</dbReference>
<feature type="compositionally biased region" description="Low complexity" evidence="4">
    <location>
        <begin position="166"/>
        <end position="179"/>
    </location>
</feature>
<keyword evidence="3" id="KW-0804">Transcription</keyword>
<dbReference type="EMBL" id="JACHMG010000001">
    <property type="protein sequence ID" value="MBB4682615.1"/>
    <property type="molecule type" value="Genomic_DNA"/>
</dbReference>
<keyword evidence="2 6" id="KW-0238">DNA-binding</keyword>
<comment type="caution">
    <text evidence="6">The sequence shown here is derived from an EMBL/GenBank/DDBJ whole genome shotgun (WGS) entry which is preliminary data.</text>
</comment>
<evidence type="ECO:0000259" key="5">
    <source>
        <dbReference type="PROSITE" id="PS50932"/>
    </source>
</evidence>
<dbReference type="PROSITE" id="PS50932">
    <property type="entry name" value="HTH_LACI_2"/>
    <property type="match status" value="1"/>
</dbReference>
<dbReference type="SUPFAM" id="SSF53822">
    <property type="entry name" value="Periplasmic binding protein-like I"/>
    <property type="match status" value="1"/>
</dbReference>
<dbReference type="AlphaFoldDB" id="A0A840IMC0"/>
<name>A0A840IMC0_9PSEU</name>
<dbReference type="PANTHER" id="PTHR30146">
    <property type="entry name" value="LACI-RELATED TRANSCRIPTIONAL REPRESSOR"/>
    <property type="match status" value="1"/>
</dbReference>
<dbReference type="Pfam" id="PF00356">
    <property type="entry name" value="LacI"/>
    <property type="match status" value="1"/>
</dbReference>
<reference evidence="6 7" key="1">
    <citation type="submission" date="2020-08" db="EMBL/GenBank/DDBJ databases">
        <title>Sequencing the genomes of 1000 actinobacteria strains.</title>
        <authorList>
            <person name="Klenk H.-P."/>
        </authorList>
    </citation>
    <scope>NUCLEOTIDE SEQUENCE [LARGE SCALE GENOMIC DNA]</scope>
    <source>
        <strain evidence="6 7">DSM 45859</strain>
    </source>
</reference>
<dbReference type="GO" id="GO:0000976">
    <property type="term" value="F:transcription cis-regulatory region binding"/>
    <property type="evidence" value="ECO:0007669"/>
    <property type="project" value="TreeGrafter"/>
</dbReference>
<accession>A0A840IMC0</accession>
<keyword evidence="1" id="KW-0805">Transcription regulation</keyword>
<dbReference type="PANTHER" id="PTHR30146:SF109">
    <property type="entry name" value="HTH-TYPE TRANSCRIPTIONAL REGULATOR GALS"/>
    <property type="match status" value="1"/>
</dbReference>
<dbReference type="Gene3D" id="1.10.260.40">
    <property type="entry name" value="lambda repressor-like DNA-binding domains"/>
    <property type="match status" value="1"/>
</dbReference>
<evidence type="ECO:0000313" key="7">
    <source>
        <dbReference type="Proteomes" id="UP000581769"/>
    </source>
</evidence>
<evidence type="ECO:0000256" key="3">
    <source>
        <dbReference type="ARBA" id="ARBA00023163"/>
    </source>
</evidence>
<dbReference type="SMART" id="SM00354">
    <property type="entry name" value="HTH_LACI"/>
    <property type="match status" value="1"/>
</dbReference>
<evidence type="ECO:0000313" key="6">
    <source>
        <dbReference type="EMBL" id="MBB4682615.1"/>
    </source>
</evidence>
<evidence type="ECO:0000256" key="1">
    <source>
        <dbReference type="ARBA" id="ARBA00023015"/>
    </source>
</evidence>
<dbReference type="CDD" id="cd01392">
    <property type="entry name" value="HTH_LacI"/>
    <property type="match status" value="1"/>
</dbReference>
<sequence>MDTSRPGPGGDRRPARETGSGALSRAAGIKDVAAAGGSLGTVSNVLDRPDRVSPRTRAWVEAAMAELRFVRNESARQLRARHSRFLAYVMLDGHNPFCSDVAAGMEEAADEASLSLFMCNSANLAEREAAYLHRLEQQRVQGILITPVDLGSPGCPPPRPSPSPPSGSRGSVSAVPRRH</sequence>
<dbReference type="GO" id="GO:0003700">
    <property type="term" value="F:DNA-binding transcription factor activity"/>
    <property type="evidence" value="ECO:0007669"/>
    <property type="project" value="TreeGrafter"/>
</dbReference>
<gene>
    <name evidence="6" type="ORF">BJY18_000100</name>
</gene>
<dbReference type="SUPFAM" id="SSF47413">
    <property type="entry name" value="lambda repressor-like DNA-binding domains"/>
    <property type="match status" value="1"/>
</dbReference>